<dbReference type="Proteomes" id="UP000265520">
    <property type="component" value="Unassembled WGS sequence"/>
</dbReference>
<feature type="non-terminal residue" evidence="1">
    <location>
        <position position="1"/>
    </location>
</feature>
<proteinExistence type="predicted"/>
<accession>A0A392THS1</accession>
<keyword evidence="2" id="KW-1185">Reference proteome</keyword>
<sequence length="47" mass="5357">VSLNLIGLFRVGVDCSRGGLRADTYLPRFSCYRCPINFWLAELLFGF</sequence>
<protein>
    <submittedName>
        <fullName evidence="1">Uncharacterized protein</fullName>
    </submittedName>
</protein>
<dbReference type="EMBL" id="LXQA010569342">
    <property type="protein sequence ID" value="MCI59750.1"/>
    <property type="molecule type" value="Genomic_DNA"/>
</dbReference>
<evidence type="ECO:0000313" key="2">
    <source>
        <dbReference type="Proteomes" id="UP000265520"/>
    </source>
</evidence>
<comment type="caution">
    <text evidence="1">The sequence shown here is derived from an EMBL/GenBank/DDBJ whole genome shotgun (WGS) entry which is preliminary data.</text>
</comment>
<dbReference type="AlphaFoldDB" id="A0A392THS1"/>
<name>A0A392THS1_9FABA</name>
<evidence type="ECO:0000313" key="1">
    <source>
        <dbReference type="EMBL" id="MCI59750.1"/>
    </source>
</evidence>
<reference evidence="1 2" key="1">
    <citation type="journal article" date="2018" name="Front. Plant Sci.">
        <title>Red Clover (Trifolium pratense) and Zigzag Clover (T. medium) - A Picture of Genomic Similarities and Differences.</title>
        <authorList>
            <person name="Dluhosova J."/>
            <person name="Istvanek J."/>
            <person name="Nedelnik J."/>
            <person name="Repkova J."/>
        </authorList>
    </citation>
    <scope>NUCLEOTIDE SEQUENCE [LARGE SCALE GENOMIC DNA]</scope>
    <source>
        <strain evidence="2">cv. 10/8</strain>
        <tissue evidence="1">Leaf</tissue>
    </source>
</reference>
<organism evidence="1 2">
    <name type="scientific">Trifolium medium</name>
    <dbReference type="NCBI Taxonomy" id="97028"/>
    <lineage>
        <taxon>Eukaryota</taxon>
        <taxon>Viridiplantae</taxon>
        <taxon>Streptophyta</taxon>
        <taxon>Embryophyta</taxon>
        <taxon>Tracheophyta</taxon>
        <taxon>Spermatophyta</taxon>
        <taxon>Magnoliopsida</taxon>
        <taxon>eudicotyledons</taxon>
        <taxon>Gunneridae</taxon>
        <taxon>Pentapetalae</taxon>
        <taxon>rosids</taxon>
        <taxon>fabids</taxon>
        <taxon>Fabales</taxon>
        <taxon>Fabaceae</taxon>
        <taxon>Papilionoideae</taxon>
        <taxon>50 kb inversion clade</taxon>
        <taxon>NPAAA clade</taxon>
        <taxon>Hologalegina</taxon>
        <taxon>IRL clade</taxon>
        <taxon>Trifolieae</taxon>
        <taxon>Trifolium</taxon>
    </lineage>
</organism>